<name>A0A9W6NTJ5_9ACTN</name>
<feature type="region of interest" description="Disordered" evidence="1">
    <location>
        <begin position="1"/>
        <end position="24"/>
    </location>
</feature>
<reference evidence="2" key="2">
    <citation type="submission" date="2023-01" db="EMBL/GenBank/DDBJ databases">
        <authorList>
            <person name="Sun Q."/>
            <person name="Evtushenko L."/>
        </authorList>
    </citation>
    <scope>NUCLEOTIDE SEQUENCE</scope>
    <source>
        <strain evidence="2">VKM Ac-1321</strain>
    </source>
</reference>
<dbReference type="InterPro" id="IPR036610">
    <property type="entry name" value="PEBP-like_sf"/>
</dbReference>
<dbReference type="Gene3D" id="3.90.280.10">
    <property type="entry name" value="PEBP-like"/>
    <property type="match status" value="1"/>
</dbReference>
<accession>A0A9W6NTJ5</accession>
<dbReference type="EMBL" id="BSFP01000167">
    <property type="protein sequence ID" value="GLL08638.1"/>
    <property type="molecule type" value="Genomic_DNA"/>
</dbReference>
<keyword evidence="3" id="KW-1185">Reference proteome</keyword>
<protein>
    <submittedName>
        <fullName evidence="2">Uncharacterized protein</fullName>
    </submittedName>
</protein>
<dbReference type="SUPFAM" id="SSF49777">
    <property type="entry name" value="PEBP-like"/>
    <property type="match status" value="1"/>
</dbReference>
<dbReference type="InterPro" id="IPR008914">
    <property type="entry name" value="PEBP"/>
</dbReference>
<evidence type="ECO:0000313" key="2">
    <source>
        <dbReference type="EMBL" id="GLL08638.1"/>
    </source>
</evidence>
<evidence type="ECO:0000256" key="1">
    <source>
        <dbReference type="SAM" id="MobiDB-lite"/>
    </source>
</evidence>
<comment type="caution">
    <text evidence="2">The sequence shown here is derived from an EMBL/GenBank/DDBJ whole genome shotgun (WGS) entry which is preliminary data.</text>
</comment>
<organism evidence="2 3">
    <name type="scientific">Dactylosporangium matsuzakiense</name>
    <dbReference type="NCBI Taxonomy" id="53360"/>
    <lineage>
        <taxon>Bacteria</taxon>
        <taxon>Bacillati</taxon>
        <taxon>Actinomycetota</taxon>
        <taxon>Actinomycetes</taxon>
        <taxon>Micromonosporales</taxon>
        <taxon>Micromonosporaceae</taxon>
        <taxon>Dactylosporangium</taxon>
    </lineage>
</organism>
<gene>
    <name evidence="2" type="ORF">GCM10017581_104050</name>
</gene>
<sequence>MSAATCGRGPSRWRRRPRRWPGGLSRQGLGEHRYFITVHALDVGDIDVAPDATPAMLGFLMLGHTLARATRVATASG</sequence>
<proteinExistence type="predicted"/>
<dbReference type="Pfam" id="PF01161">
    <property type="entry name" value="PBP"/>
    <property type="match status" value="1"/>
</dbReference>
<dbReference type="Proteomes" id="UP001143480">
    <property type="component" value="Unassembled WGS sequence"/>
</dbReference>
<dbReference type="AlphaFoldDB" id="A0A9W6NTJ5"/>
<reference evidence="2" key="1">
    <citation type="journal article" date="2014" name="Int. J. Syst. Evol. Microbiol.">
        <title>Complete genome sequence of Corynebacterium casei LMG S-19264T (=DSM 44701T), isolated from a smear-ripened cheese.</title>
        <authorList>
            <consortium name="US DOE Joint Genome Institute (JGI-PGF)"/>
            <person name="Walter F."/>
            <person name="Albersmeier A."/>
            <person name="Kalinowski J."/>
            <person name="Ruckert C."/>
        </authorList>
    </citation>
    <scope>NUCLEOTIDE SEQUENCE</scope>
    <source>
        <strain evidence="2">VKM Ac-1321</strain>
    </source>
</reference>
<evidence type="ECO:0000313" key="3">
    <source>
        <dbReference type="Proteomes" id="UP001143480"/>
    </source>
</evidence>